<dbReference type="PRINTS" id="PR00032">
    <property type="entry name" value="HTHARAC"/>
</dbReference>
<evidence type="ECO:0000256" key="3">
    <source>
        <dbReference type="ARBA" id="ARBA00023163"/>
    </source>
</evidence>
<keyword evidence="6" id="KW-1185">Reference proteome</keyword>
<dbReference type="PANTHER" id="PTHR43280:SF32">
    <property type="entry name" value="TRANSCRIPTIONAL REGULATORY PROTEIN"/>
    <property type="match status" value="1"/>
</dbReference>
<evidence type="ECO:0000313" key="5">
    <source>
        <dbReference type="EMBL" id="MVM32117.1"/>
    </source>
</evidence>
<dbReference type="InterPro" id="IPR018060">
    <property type="entry name" value="HTH_AraC"/>
</dbReference>
<organism evidence="5 6">
    <name type="scientific">Spirosoma arboris</name>
    <dbReference type="NCBI Taxonomy" id="2682092"/>
    <lineage>
        <taxon>Bacteria</taxon>
        <taxon>Pseudomonadati</taxon>
        <taxon>Bacteroidota</taxon>
        <taxon>Cytophagia</taxon>
        <taxon>Cytophagales</taxon>
        <taxon>Cytophagaceae</taxon>
        <taxon>Spirosoma</taxon>
    </lineage>
</organism>
<dbReference type="SUPFAM" id="SSF46689">
    <property type="entry name" value="Homeodomain-like"/>
    <property type="match status" value="1"/>
</dbReference>
<evidence type="ECO:0000313" key="6">
    <source>
        <dbReference type="Proteomes" id="UP000436006"/>
    </source>
</evidence>
<dbReference type="SMART" id="SM00342">
    <property type="entry name" value="HTH_ARAC"/>
    <property type="match status" value="1"/>
</dbReference>
<dbReference type="EMBL" id="WPIN01000006">
    <property type="protein sequence ID" value="MVM32117.1"/>
    <property type="molecule type" value="Genomic_DNA"/>
</dbReference>
<protein>
    <submittedName>
        <fullName evidence="5">Helix-turn-helix domain-containing protein</fullName>
    </submittedName>
</protein>
<dbReference type="InterPro" id="IPR009057">
    <property type="entry name" value="Homeodomain-like_sf"/>
</dbReference>
<dbReference type="Proteomes" id="UP000436006">
    <property type="component" value="Unassembled WGS sequence"/>
</dbReference>
<accession>A0A7K1SE81</accession>
<dbReference type="InterPro" id="IPR014710">
    <property type="entry name" value="RmlC-like_jellyroll"/>
</dbReference>
<dbReference type="Gene3D" id="2.60.120.10">
    <property type="entry name" value="Jelly Rolls"/>
    <property type="match status" value="1"/>
</dbReference>
<reference evidence="5 6" key="1">
    <citation type="submission" date="2019-12" db="EMBL/GenBank/DDBJ databases">
        <title>Spirosoma sp. HMF4905 genome sequencing and assembly.</title>
        <authorList>
            <person name="Kang H."/>
            <person name="Cha I."/>
            <person name="Kim H."/>
            <person name="Joh K."/>
        </authorList>
    </citation>
    <scope>NUCLEOTIDE SEQUENCE [LARGE SCALE GENOMIC DNA]</scope>
    <source>
        <strain evidence="5 6">HMF4905</strain>
    </source>
</reference>
<dbReference type="InterPro" id="IPR011051">
    <property type="entry name" value="RmlC_Cupin_sf"/>
</dbReference>
<dbReference type="PANTHER" id="PTHR43280">
    <property type="entry name" value="ARAC-FAMILY TRANSCRIPTIONAL REGULATOR"/>
    <property type="match status" value="1"/>
</dbReference>
<keyword evidence="1" id="KW-0805">Transcription regulation</keyword>
<dbReference type="Gene3D" id="1.10.10.60">
    <property type="entry name" value="Homeodomain-like"/>
    <property type="match status" value="1"/>
</dbReference>
<dbReference type="GO" id="GO:0043565">
    <property type="term" value="F:sequence-specific DNA binding"/>
    <property type="evidence" value="ECO:0007669"/>
    <property type="project" value="InterPro"/>
</dbReference>
<evidence type="ECO:0000259" key="4">
    <source>
        <dbReference type="PROSITE" id="PS01124"/>
    </source>
</evidence>
<sequence>MQPEQKLDTILKSDFGKFFIVEVEKLIRLIKLPVPPIRSTTHTLIYLTDGEAVMTIGSETYKIFKNECLVVPAGQVYSFSNVDENHGYLCNFHNDIIIGKFGKNELLKDFEFLRVWGNPRISLDKQTSKFVRRLLKRILLDYSENGLMNLDIIQSYFIALLCELNRVYKPVSVSTQTNAVGITNRFRELLVDRIKTSHRVTDYASELNITPNHLNKAVRKITGKSPTKWIDEAIVLEAKVLLYQSSLSISEIATEVGLLDASYFSRLFKKQEGITPLAFRKMIETS</sequence>
<gene>
    <name evidence="5" type="ORF">GO755_18855</name>
</gene>
<dbReference type="SUPFAM" id="SSF51182">
    <property type="entry name" value="RmlC-like cupins"/>
    <property type="match status" value="1"/>
</dbReference>
<keyword evidence="2" id="KW-0238">DNA-binding</keyword>
<name>A0A7K1SE81_9BACT</name>
<dbReference type="PROSITE" id="PS01124">
    <property type="entry name" value="HTH_ARAC_FAMILY_2"/>
    <property type="match status" value="1"/>
</dbReference>
<feature type="domain" description="HTH araC/xylS-type" evidence="4">
    <location>
        <begin position="184"/>
        <end position="282"/>
    </location>
</feature>
<proteinExistence type="predicted"/>
<dbReference type="InterPro" id="IPR020449">
    <property type="entry name" value="Tscrpt_reg_AraC-type_HTH"/>
</dbReference>
<dbReference type="AlphaFoldDB" id="A0A7K1SE81"/>
<comment type="caution">
    <text evidence="5">The sequence shown here is derived from an EMBL/GenBank/DDBJ whole genome shotgun (WGS) entry which is preliminary data.</text>
</comment>
<keyword evidence="3" id="KW-0804">Transcription</keyword>
<dbReference type="Pfam" id="PF12833">
    <property type="entry name" value="HTH_18"/>
    <property type="match status" value="1"/>
</dbReference>
<evidence type="ECO:0000256" key="2">
    <source>
        <dbReference type="ARBA" id="ARBA00023125"/>
    </source>
</evidence>
<dbReference type="GO" id="GO:0003700">
    <property type="term" value="F:DNA-binding transcription factor activity"/>
    <property type="evidence" value="ECO:0007669"/>
    <property type="project" value="InterPro"/>
</dbReference>
<evidence type="ECO:0000256" key="1">
    <source>
        <dbReference type="ARBA" id="ARBA00023015"/>
    </source>
</evidence>